<evidence type="ECO:0000256" key="1">
    <source>
        <dbReference type="SAM" id="MobiDB-lite"/>
    </source>
</evidence>
<accession>A0ABY7H0P7</accession>
<organism evidence="2 3">
    <name type="scientific">Nannocystis punicea</name>
    <dbReference type="NCBI Taxonomy" id="2995304"/>
    <lineage>
        <taxon>Bacteria</taxon>
        <taxon>Pseudomonadati</taxon>
        <taxon>Myxococcota</taxon>
        <taxon>Polyangia</taxon>
        <taxon>Nannocystales</taxon>
        <taxon>Nannocystaceae</taxon>
        <taxon>Nannocystis</taxon>
    </lineage>
</organism>
<dbReference type="RefSeq" id="WP_269035138.1">
    <property type="nucleotide sequence ID" value="NZ_CP114040.1"/>
</dbReference>
<feature type="region of interest" description="Disordered" evidence="1">
    <location>
        <begin position="1"/>
        <end position="21"/>
    </location>
</feature>
<proteinExistence type="predicted"/>
<dbReference type="Proteomes" id="UP001164459">
    <property type="component" value="Chromosome"/>
</dbReference>
<gene>
    <name evidence="2" type="ORF">O0S08_41940</name>
</gene>
<reference evidence="2" key="1">
    <citation type="submission" date="2022-11" db="EMBL/GenBank/DDBJ databases">
        <title>Minimal conservation of predation-associated metabolite biosynthetic gene clusters underscores biosynthetic potential of Myxococcota including descriptions for ten novel species: Archangium lansinium sp. nov., Myxococcus landrumus sp. nov., Nannocystis bai.</title>
        <authorList>
            <person name="Ahearne A."/>
            <person name="Stevens C."/>
            <person name="Dowd S."/>
        </authorList>
    </citation>
    <scope>NUCLEOTIDE SEQUENCE</scope>
    <source>
        <strain evidence="2">Fl3</strain>
    </source>
</reference>
<dbReference type="EMBL" id="CP114040">
    <property type="protein sequence ID" value="WAS92782.1"/>
    <property type="molecule type" value="Genomic_DNA"/>
</dbReference>
<keyword evidence="3" id="KW-1185">Reference proteome</keyword>
<evidence type="ECO:0000313" key="3">
    <source>
        <dbReference type="Proteomes" id="UP001164459"/>
    </source>
</evidence>
<protein>
    <submittedName>
        <fullName evidence="2">Uncharacterized protein</fullName>
    </submittedName>
</protein>
<sequence>MTARYARSPRKDNHGAGSSQLRLAWPGSLPAEHEVVAEDVFAGRAGFRLDPGGNMHLAVNDDEVLGVLSSEIRYLMIGP</sequence>
<name>A0ABY7H0P7_9BACT</name>
<evidence type="ECO:0000313" key="2">
    <source>
        <dbReference type="EMBL" id="WAS92782.1"/>
    </source>
</evidence>